<organism evidence="2 3">
    <name type="scientific">Polyplax serrata</name>
    <name type="common">Common mouse louse</name>
    <dbReference type="NCBI Taxonomy" id="468196"/>
    <lineage>
        <taxon>Eukaryota</taxon>
        <taxon>Metazoa</taxon>
        <taxon>Ecdysozoa</taxon>
        <taxon>Arthropoda</taxon>
        <taxon>Hexapoda</taxon>
        <taxon>Insecta</taxon>
        <taxon>Pterygota</taxon>
        <taxon>Neoptera</taxon>
        <taxon>Paraneoptera</taxon>
        <taxon>Psocodea</taxon>
        <taxon>Troctomorpha</taxon>
        <taxon>Phthiraptera</taxon>
        <taxon>Anoplura</taxon>
        <taxon>Polyplacidae</taxon>
        <taxon>Polyplax</taxon>
    </lineage>
</organism>
<evidence type="ECO:0000313" key="2">
    <source>
        <dbReference type="EMBL" id="KAK6638397.1"/>
    </source>
</evidence>
<feature type="compositionally biased region" description="Basic and acidic residues" evidence="1">
    <location>
        <begin position="87"/>
        <end position="114"/>
    </location>
</feature>
<comment type="caution">
    <text evidence="2">The sequence shown here is derived from an EMBL/GenBank/DDBJ whole genome shotgun (WGS) entry which is preliminary data.</text>
</comment>
<dbReference type="Proteomes" id="UP001359485">
    <property type="component" value="Unassembled WGS sequence"/>
</dbReference>
<accession>A0ABR1B9N0</accession>
<sequence>MKNETRSGILSRYDLVKPRLNELGKGDEFNFIAPFRKMNVQNLINYPGMNPSVWPKTRTNTQKHFDGLPEGVEERMTQENVGVPGRNNRERREPEKIDCPTDKSKMKEEKGGNL</sequence>
<proteinExistence type="predicted"/>
<evidence type="ECO:0000313" key="3">
    <source>
        <dbReference type="Proteomes" id="UP001359485"/>
    </source>
</evidence>
<protein>
    <submittedName>
        <fullName evidence="2">Uncharacterized protein</fullName>
    </submittedName>
</protein>
<name>A0ABR1B9N0_POLSC</name>
<keyword evidence="3" id="KW-1185">Reference proteome</keyword>
<reference evidence="2 3" key="1">
    <citation type="submission" date="2023-09" db="EMBL/GenBank/DDBJ databases">
        <title>Genomes of two closely related lineages of the louse Polyplax serrata with different host specificities.</title>
        <authorList>
            <person name="Martinu J."/>
            <person name="Tarabai H."/>
            <person name="Stefka J."/>
            <person name="Hypsa V."/>
        </authorList>
    </citation>
    <scope>NUCLEOTIDE SEQUENCE [LARGE SCALE GENOMIC DNA]</scope>
    <source>
        <strain evidence="2">98ZLc_SE</strain>
    </source>
</reference>
<evidence type="ECO:0000256" key="1">
    <source>
        <dbReference type="SAM" id="MobiDB-lite"/>
    </source>
</evidence>
<dbReference type="EMBL" id="JAWJWF010000002">
    <property type="protein sequence ID" value="KAK6638397.1"/>
    <property type="molecule type" value="Genomic_DNA"/>
</dbReference>
<gene>
    <name evidence="2" type="ORF">RUM44_008826</name>
</gene>
<feature type="region of interest" description="Disordered" evidence="1">
    <location>
        <begin position="75"/>
        <end position="114"/>
    </location>
</feature>